<evidence type="ECO:0000313" key="3">
    <source>
        <dbReference type="Proteomes" id="UP000094379"/>
    </source>
</evidence>
<dbReference type="AlphaFoldDB" id="A0A1E3GQ55"/>
<dbReference type="Gene3D" id="1.20.120.520">
    <property type="entry name" value="nmb1532 protein domain like"/>
    <property type="match status" value="1"/>
</dbReference>
<sequence>MTDSKIKHSDAITFLKKEHREVEEAFAQYEELGPKAYVGKKKLADKICAELIVHTQLEEEIIYPAFLEKISGQKDLIDEAQVEHDGAKTLIEEIQQMQADEELFDAKVKVLSEYIEHHVEEEEKEMFPLMKKSSLDLLLLGEKLTERKQQLSRS</sequence>
<evidence type="ECO:0000313" key="2">
    <source>
        <dbReference type="EMBL" id="ODN65541.1"/>
    </source>
</evidence>
<dbReference type="PANTHER" id="PTHR35585:SF1">
    <property type="entry name" value="HHE DOMAIN PROTEIN (AFU_ORTHOLOGUE AFUA_4G00730)"/>
    <property type="match status" value="1"/>
</dbReference>
<accession>A0A1E3GQ55</accession>
<dbReference type="EMBL" id="MCRI01000055">
    <property type="protein sequence ID" value="ODN65541.1"/>
    <property type="molecule type" value="Genomic_DNA"/>
</dbReference>
<dbReference type="Pfam" id="PF01814">
    <property type="entry name" value="Hemerythrin"/>
    <property type="match status" value="1"/>
</dbReference>
<evidence type="ECO:0000259" key="1">
    <source>
        <dbReference type="Pfam" id="PF01814"/>
    </source>
</evidence>
<dbReference type="RefSeq" id="WP_069297028.1">
    <property type="nucleotide sequence ID" value="NZ_MCRI01000055.1"/>
</dbReference>
<dbReference type="STRING" id="291169.A9E74_02674"/>
<proteinExistence type="predicted"/>
<feature type="domain" description="Hemerythrin-like" evidence="1">
    <location>
        <begin position="11"/>
        <end position="129"/>
    </location>
</feature>
<organism evidence="2 3">
    <name type="scientific">Methylophaga muralis</name>
    <dbReference type="NCBI Taxonomy" id="291169"/>
    <lineage>
        <taxon>Bacteria</taxon>
        <taxon>Pseudomonadati</taxon>
        <taxon>Pseudomonadota</taxon>
        <taxon>Gammaproteobacteria</taxon>
        <taxon>Thiotrichales</taxon>
        <taxon>Piscirickettsiaceae</taxon>
        <taxon>Methylophaga</taxon>
    </lineage>
</organism>
<gene>
    <name evidence="2" type="ORF">A9E74_02674</name>
</gene>
<dbReference type="PATRIC" id="fig|291169.3.peg.2701"/>
<keyword evidence="3" id="KW-1185">Reference proteome</keyword>
<dbReference type="Proteomes" id="UP000094379">
    <property type="component" value="Unassembled WGS sequence"/>
</dbReference>
<name>A0A1E3GQ55_9GAMM</name>
<comment type="caution">
    <text evidence="2">The sequence shown here is derived from an EMBL/GenBank/DDBJ whole genome shotgun (WGS) entry which is preliminary data.</text>
</comment>
<protein>
    <submittedName>
        <fullName evidence="2">Hemerythrin HHE cation binding domain protein</fullName>
    </submittedName>
</protein>
<dbReference type="InterPro" id="IPR012312">
    <property type="entry name" value="Hemerythrin-like"/>
</dbReference>
<reference evidence="2 3" key="1">
    <citation type="submission" date="2016-07" db="EMBL/GenBank/DDBJ databases">
        <title>Draft Genome Sequence of Methylophaga muralis Bur 1.</title>
        <authorList>
            <person name="Vasilenko O.V."/>
            <person name="Doronina N.V."/>
            <person name="Shmareva M.N."/>
            <person name="Tarlachkov S.V."/>
            <person name="Mustakhimov I."/>
            <person name="Trotsenko Y.A."/>
        </authorList>
    </citation>
    <scope>NUCLEOTIDE SEQUENCE [LARGE SCALE GENOMIC DNA]</scope>
    <source>
        <strain evidence="2 3">Bur 1</strain>
    </source>
</reference>
<dbReference type="PANTHER" id="PTHR35585">
    <property type="entry name" value="HHE DOMAIN PROTEIN (AFU_ORTHOLOGUE AFUA_4G00730)"/>
    <property type="match status" value="1"/>
</dbReference>